<evidence type="ECO:0000313" key="3">
    <source>
        <dbReference type="Proteomes" id="UP001062738"/>
    </source>
</evidence>
<proteinExistence type="predicted"/>
<organism evidence="2 3">
    <name type="scientific">Fusobacterium simiae</name>
    <dbReference type="NCBI Taxonomy" id="855"/>
    <lineage>
        <taxon>Bacteria</taxon>
        <taxon>Fusobacteriati</taxon>
        <taxon>Fusobacteriota</taxon>
        <taxon>Fusobacteriia</taxon>
        <taxon>Fusobacteriales</taxon>
        <taxon>Fusobacteriaceae</taxon>
        <taxon>Fusobacterium</taxon>
    </lineage>
</organism>
<comment type="caution">
    <text evidence="2">The sequence shown here is derived from an EMBL/GenBank/DDBJ whole genome shotgun (WGS) entry which is preliminary data.</text>
</comment>
<dbReference type="Pfam" id="PF09820">
    <property type="entry name" value="AAA-ATPase_like"/>
    <property type="match status" value="1"/>
</dbReference>
<dbReference type="EMBL" id="JAOXXL010000017">
    <property type="protein sequence ID" value="MCY7008352.1"/>
    <property type="molecule type" value="Genomic_DNA"/>
</dbReference>
<dbReference type="InterPro" id="IPR018631">
    <property type="entry name" value="AAA-ATPase-like_dom"/>
</dbReference>
<dbReference type="RefSeq" id="WP_265152274.1">
    <property type="nucleotide sequence ID" value="NZ_JAOXXL010000017.1"/>
</dbReference>
<keyword evidence="3" id="KW-1185">Reference proteome</keyword>
<sequence>MKFHKKILIKLYMKDNANYEDALKYLTEYLYKYYKQKVIVIIDEYDTPIVDSYYGLTEDEILKTLDYFNIEYKLDEVKDWYDGYKFGNKEIKDFFDKSFIGKFLRNKDTIKVTFDFYDKKVKVKNLLE</sequence>
<gene>
    <name evidence="2" type="ORF">OCK72_06745</name>
</gene>
<name>A0ABT4DID6_FUSSI</name>
<reference evidence="2" key="1">
    <citation type="submission" date="2022-09" db="EMBL/GenBank/DDBJ databases">
        <authorList>
            <person name="Zoaiter M."/>
        </authorList>
    </citation>
    <scope>NUCLEOTIDE SEQUENCE</scope>
    <source>
        <strain evidence="2">DSM 19848</strain>
    </source>
</reference>
<feature type="domain" description="AAA-ATPase-like" evidence="1">
    <location>
        <begin position="15"/>
        <end position="85"/>
    </location>
</feature>
<accession>A0ABT4DID6</accession>
<dbReference type="Proteomes" id="UP001062738">
    <property type="component" value="Unassembled WGS sequence"/>
</dbReference>
<evidence type="ECO:0000259" key="1">
    <source>
        <dbReference type="Pfam" id="PF09820"/>
    </source>
</evidence>
<protein>
    <submittedName>
        <fullName evidence="2">AAA family ATPase</fullName>
    </submittedName>
</protein>
<evidence type="ECO:0000313" key="2">
    <source>
        <dbReference type="EMBL" id="MCY7008352.1"/>
    </source>
</evidence>
<dbReference type="PANTHER" id="PTHR34825">
    <property type="entry name" value="CONSERVED PROTEIN, WITH A WEAK D-GALACTARATE DEHYDRATASE/ALTRONATE HYDROLASE DOMAIN"/>
    <property type="match status" value="1"/>
</dbReference>
<dbReference type="PANTHER" id="PTHR34825:SF1">
    <property type="entry name" value="AAA-ATPASE-LIKE DOMAIN-CONTAINING PROTEIN"/>
    <property type="match status" value="1"/>
</dbReference>